<organism evidence="12 13">
    <name type="scientific">Corchorus capsularis</name>
    <name type="common">Jute</name>
    <dbReference type="NCBI Taxonomy" id="210143"/>
    <lineage>
        <taxon>Eukaryota</taxon>
        <taxon>Viridiplantae</taxon>
        <taxon>Streptophyta</taxon>
        <taxon>Embryophyta</taxon>
        <taxon>Tracheophyta</taxon>
        <taxon>Spermatophyta</taxon>
        <taxon>Magnoliopsida</taxon>
        <taxon>eudicotyledons</taxon>
        <taxon>Gunneridae</taxon>
        <taxon>Pentapetalae</taxon>
        <taxon>rosids</taxon>
        <taxon>malvids</taxon>
        <taxon>Malvales</taxon>
        <taxon>Malvaceae</taxon>
        <taxon>Grewioideae</taxon>
        <taxon>Apeibeae</taxon>
        <taxon>Corchorus</taxon>
    </lineage>
</organism>
<feature type="domain" description="Inhibitor I9" evidence="10">
    <location>
        <begin position="974"/>
        <end position="1052"/>
    </location>
</feature>
<gene>
    <name evidence="12" type="ORF">CCACVL1_13316</name>
</gene>
<dbReference type="GO" id="GO:0004252">
    <property type="term" value="F:serine-type endopeptidase activity"/>
    <property type="evidence" value="ECO:0007669"/>
    <property type="project" value="InterPro"/>
</dbReference>
<dbReference type="STRING" id="210143.A0A1R3IBG6"/>
<dbReference type="InterPro" id="IPR037045">
    <property type="entry name" value="S8pro/Inhibitor_I9_sf"/>
</dbReference>
<dbReference type="InterPro" id="IPR000209">
    <property type="entry name" value="Peptidase_S8/S53_dom"/>
</dbReference>
<dbReference type="Gene3D" id="3.50.30.30">
    <property type="match status" value="3"/>
</dbReference>
<evidence type="ECO:0000256" key="5">
    <source>
        <dbReference type="ARBA" id="ARBA00022825"/>
    </source>
</evidence>
<comment type="caution">
    <text evidence="12">The sequence shown here is derived from an EMBL/GenBank/DDBJ whole genome shotgun (WGS) entry which is preliminary data.</text>
</comment>
<feature type="region of interest" description="Disordered" evidence="8">
    <location>
        <begin position="1399"/>
        <end position="1423"/>
    </location>
</feature>
<evidence type="ECO:0000256" key="2">
    <source>
        <dbReference type="ARBA" id="ARBA00022670"/>
    </source>
</evidence>
<accession>A0A1R3IBG6</accession>
<feature type="domain" description="Subtilisin-like protease fibronectin type-III" evidence="11">
    <location>
        <begin position="869"/>
        <end position="947"/>
    </location>
</feature>
<keyword evidence="2" id="KW-0645">Protease</keyword>
<keyword evidence="13" id="KW-1185">Reference proteome</keyword>
<keyword evidence="3" id="KW-0732">Signal</keyword>
<sequence length="1587" mass="171052">MTCLLRKEVASELMVYSYRHGFSGFAAKLTESQAQKLSELPGVVRVIPNSLHRLQTTRSWDFLGLSSHYPTNILQNSKMGDGVIIGVFDTGKVNGFTGLTYPEGTGLDPNSASACQDLSLNSTLVAGKVLLCFASVTRRVAIRSAAETVKEAGGVGLIIAKNPTDALVECTDGFPCIEVDYEIGTRILYYIRSTNSPTVKSSPSKTLLARTKDASGFPLFAEGSPQKPANPFDFGGGIVNPNGAADPGLVYDMDTSDYIHYLCAMGYNNSAITRLMGQAIVCPVEKPSILDVNVPSITISSLRNSVTLTRTVTNVGAPNSIYRAVIEPPTGVIVTVRPDILVFNSTIKKISFHVTVSAAHQVHIVYMGERQHDDPNLITKAHHDLLASIIGSKEGAIDSMVYSYRHGFSGFAAKLTEFQARQISELPGVVHVIPNRFHSLQTTRTWDYLDLSSHYPPNLLNDTNMGDGIIIGLLDTDCNRKLIGAKYFIDGFLAENEYQPFNTSSIPDYISPRDGYNHGTPTSTVAAGSFVANASYKGLAMGTVRGGAPRARIAMYKVCWNTSQGLYCSSADILKAFDEAIHDGVDLLSVSLGPPQFPLFAEVDERDGIAIGSFHAVAKGIPVICAAGNGGPDAKTVINTAPWILAVAATTLDRSFPTPIILGNNITILGQGLYTGKEIGYIDLVFPEIVAGACDSLSFNHTSVNGKVVLCFTSLADTVGVAAVISAESAVRAAGGVGLIVAKNPSDFMVPCGDDFPCLMVDYELGTQILLYIRSVSLDSQVAPTWKTDPFGQPIFAEGSPRKLANPFDFGGGLVNPNRAAKPGLIYDMDTDDYVHYLCALPVGYNESAISQLVGRAISCPSPTPSVLDVNVPSITIPNLRDSVTLTRRVTNVGPPNSIYKQMVEPPFGIAITVTPDTLVFNSTAQEISFQVRLTTSHQVNSGYRTAVFLLVNLLLILNGENRYVTPVRAESRVHIVYMGERQHDNPNLITKAHHDLLASIIGSKEGAMDSMVYSYRHGFSGFAAKLSEFQARQISELPGVVHVIPNRFHSLQTTRTWDYLDLSSQFSSYLLNDTNMGDGIIIGLLDTGKEIGYTDLVYPERPGLRPHLAGVCESLSFNYTSVNGKVVLCFTTVARRSAVTSAASAVRAAGGVGLIVAKNPSDVMGPCGDDFPCLVVDYELGTQILLYIRSASKEAAKNSMLYSYKHGFSGFAARLTESQAEEIAAFPGVVQVIPNRIHKLHTTRSWEFMGLNYHSSKNLLTESNMGEGTIIGVIDSGNKGQSIDTRLHSHGFTGITYSDRIAANSSDNSAEACLPGSLNATLAAGKIILCFGQSETQDIFSAAISVVEAGGIGVIFAQRNSDGLDYCHFIPCIKVDYEVGTQILSYIRRARSPIAKLTSQTGTDGSDIAEEGSTRKPANPFDIGSGLVNPNRAIDPGLVYNAGIDDYILFLCGCGYSSRSVTDLTKAQINCTKTRLDVLNLNLPSITIPNLTKKVTVTRIVTNVGAIDSVYKAQVQAPQGIKMKVEPQILRFNKTTQILPFKVTFISTLKVHGGDYRFGSLIWTDGKHIVRSPISVRAIWFGSYTN</sequence>
<dbReference type="InterPro" id="IPR010259">
    <property type="entry name" value="S8pro/Inhibitor_I9"/>
</dbReference>
<feature type="domain" description="Inhibitor I9" evidence="10">
    <location>
        <begin position="362"/>
        <end position="440"/>
    </location>
</feature>
<feature type="domain" description="Inhibitor I9" evidence="10">
    <location>
        <begin position="9"/>
        <end position="54"/>
    </location>
</feature>
<evidence type="ECO:0000256" key="6">
    <source>
        <dbReference type="ARBA" id="ARBA00023180"/>
    </source>
</evidence>
<dbReference type="GO" id="GO:0006508">
    <property type="term" value="P:proteolysis"/>
    <property type="evidence" value="ECO:0007669"/>
    <property type="project" value="UniProtKB-KW"/>
</dbReference>
<evidence type="ECO:0000313" key="12">
    <source>
        <dbReference type="EMBL" id="OMO79917.1"/>
    </source>
</evidence>
<name>A0A1R3IBG6_COCAP</name>
<evidence type="ECO:0000256" key="1">
    <source>
        <dbReference type="ARBA" id="ARBA00011073"/>
    </source>
</evidence>
<evidence type="ECO:0000259" key="9">
    <source>
        <dbReference type="Pfam" id="PF00082"/>
    </source>
</evidence>
<dbReference type="InterPro" id="IPR036852">
    <property type="entry name" value="Peptidase_S8/S53_dom_sf"/>
</dbReference>
<dbReference type="Pfam" id="PF05922">
    <property type="entry name" value="Inhibitor_I9"/>
    <property type="match status" value="4"/>
</dbReference>
<dbReference type="PANTHER" id="PTHR10795">
    <property type="entry name" value="PROPROTEIN CONVERTASE SUBTILISIN/KEXIN"/>
    <property type="match status" value="1"/>
</dbReference>
<dbReference type="SUPFAM" id="SSF52743">
    <property type="entry name" value="Subtilisin-like"/>
    <property type="match status" value="4"/>
</dbReference>
<feature type="domain" description="Subtilisin-like protease fibronectin type-III" evidence="11">
    <location>
        <begin position="1481"/>
        <end position="1577"/>
    </location>
</feature>
<evidence type="ECO:0000256" key="4">
    <source>
        <dbReference type="ARBA" id="ARBA00022801"/>
    </source>
</evidence>
<feature type="domain" description="Subtilisin-like protease fibronectin type-III" evidence="11">
    <location>
        <begin position="291"/>
        <end position="361"/>
    </location>
</feature>
<evidence type="ECO:0000256" key="3">
    <source>
        <dbReference type="ARBA" id="ARBA00022729"/>
    </source>
</evidence>
<dbReference type="Pfam" id="PF00082">
    <property type="entry name" value="Peptidase_S8"/>
    <property type="match status" value="1"/>
</dbReference>
<proteinExistence type="inferred from homology"/>
<evidence type="ECO:0000259" key="10">
    <source>
        <dbReference type="Pfam" id="PF05922"/>
    </source>
</evidence>
<dbReference type="InterPro" id="IPR045051">
    <property type="entry name" value="SBT"/>
</dbReference>
<dbReference type="Gene3D" id="2.60.40.2310">
    <property type="match status" value="3"/>
</dbReference>
<evidence type="ECO:0000259" key="11">
    <source>
        <dbReference type="Pfam" id="PF17766"/>
    </source>
</evidence>
<evidence type="ECO:0000256" key="8">
    <source>
        <dbReference type="SAM" id="MobiDB-lite"/>
    </source>
</evidence>
<comment type="caution">
    <text evidence="7">Lacks conserved residue(s) required for the propagation of feature annotation.</text>
</comment>
<protein>
    <recommendedName>
        <fullName evidence="14">Peptidase S8/S53 domain-containing protein</fullName>
    </recommendedName>
</protein>
<dbReference type="Pfam" id="PF17766">
    <property type="entry name" value="fn3_6"/>
    <property type="match status" value="3"/>
</dbReference>
<dbReference type="FunFam" id="3.30.70.80:FF:000002">
    <property type="entry name" value="Subtilisin-like protease SBT5.3"/>
    <property type="match status" value="2"/>
</dbReference>
<keyword evidence="5" id="KW-0720">Serine protease</keyword>
<keyword evidence="6" id="KW-0325">Glycoprotein</keyword>
<dbReference type="Gene3D" id="3.40.50.200">
    <property type="entry name" value="Peptidase S8/S53 domain"/>
    <property type="match status" value="3"/>
</dbReference>
<dbReference type="InterPro" id="IPR041469">
    <property type="entry name" value="Subtilisin-like_FN3"/>
</dbReference>
<evidence type="ECO:0008006" key="14">
    <source>
        <dbReference type="Google" id="ProtNLM"/>
    </source>
</evidence>
<evidence type="ECO:0000313" key="13">
    <source>
        <dbReference type="Proteomes" id="UP000188268"/>
    </source>
</evidence>
<dbReference type="Gene3D" id="3.30.70.80">
    <property type="entry name" value="Peptidase S8 propeptide/proteinase inhibitor I9"/>
    <property type="match status" value="3"/>
</dbReference>
<evidence type="ECO:0000256" key="7">
    <source>
        <dbReference type="PROSITE-ProRule" id="PRU01240"/>
    </source>
</evidence>
<dbReference type="Proteomes" id="UP000188268">
    <property type="component" value="Unassembled WGS sequence"/>
</dbReference>
<reference evidence="12 13" key="1">
    <citation type="submission" date="2013-09" db="EMBL/GenBank/DDBJ databases">
        <title>Corchorus capsularis genome sequencing.</title>
        <authorList>
            <person name="Alam M."/>
            <person name="Haque M.S."/>
            <person name="Islam M.S."/>
            <person name="Emdad E.M."/>
            <person name="Islam M.M."/>
            <person name="Ahmed B."/>
            <person name="Halim A."/>
            <person name="Hossen Q.M.M."/>
            <person name="Hossain M.Z."/>
            <person name="Ahmed R."/>
            <person name="Khan M.M."/>
            <person name="Islam R."/>
            <person name="Rashid M.M."/>
            <person name="Khan S.A."/>
            <person name="Rahman M.S."/>
            <person name="Alam M."/>
        </authorList>
    </citation>
    <scope>NUCLEOTIDE SEQUENCE [LARGE SCALE GENOMIC DNA]</scope>
    <source>
        <strain evidence="13">cv. CVL-1</strain>
        <tissue evidence="12">Whole seedling</tissue>
    </source>
</reference>
<feature type="domain" description="Inhibitor I9" evidence="10">
    <location>
        <begin position="1193"/>
        <end position="1242"/>
    </location>
</feature>
<dbReference type="OMA" id="LITKAHH"/>
<comment type="similarity">
    <text evidence="1 7">Belongs to the peptidase S8 family.</text>
</comment>
<dbReference type="PROSITE" id="PS51892">
    <property type="entry name" value="SUBTILASE"/>
    <property type="match status" value="1"/>
</dbReference>
<dbReference type="Gramene" id="OMO79917">
    <property type="protein sequence ID" value="OMO79917"/>
    <property type="gene ID" value="CCACVL1_13316"/>
</dbReference>
<dbReference type="CDD" id="cd02120">
    <property type="entry name" value="PA_subtilisin_like"/>
    <property type="match status" value="4"/>
</dbReference>
<keyword evidence="4" id="KW-0378">Hydrolase</keyword>
<dbReference type="OrthoDB" id="206201at2759"/>
<dbReference type="EMBL" id="AWWV01010342">
    <property type="protein sequence ID" value="OMO79917.1"/>
    <property type="molecule type" value="Genomic_DNA"/>
</dbReference>
<dbReference type="FunFam" id="2.60.40.2310:FF:000001">
    <property type="entry name" value="Subtilisin-like protease SBT1.5"/>
    <property type="match status" value="1"/>
</dbReference>
<feature type="domain" description="Peptidase S8/S53" evidence="9">
    <location>
        <begin position="466"/>
        <end position="651"/>
    </location>
</feature>